<evidence type="ECO:0000313" key="2">
    <source>
        <dbReference type="EMBL" id="RMC33739.1"/>
    </source>
</evidence>
<comment type="caution">
    <text evidence="2">The sequence shown here is derived from an EMBL/GenBank/DDBJ whole genome shotgun (WGS) entry which is preliminary data.</text>
</comment>
<name>A0A3M0M7Y5_9RHOB</name>
<gene>
    <name evidence="2" type="ORF">C9E81_15660</name>
</gene>
<sequence>MKPAAIALIAITASCQPAMAGIADFQHEICMEGAALALHGAEDGLIGASLLDGVDEAITAVNAGGNEQAERMAAASYLFGYADGLLQYQSPEETANQFYAGCIEGAIAETA</sequence>
<keyword evidence="1" id="KW-0732">Signal</keyword>
<reference evidence="2 3" key="1">
    <citation type="submission" date="2018-07" db="EMBL/GenBank/DDBJ databases">
        <authorList>
            <person name="Zhang Y."/>
            <person name="Wang L."/>
            <person name="Ma S."/>
        </authorList>
    </citation>
    <scope>NUCLEOTIDE SEQUENCE [LARGE SCALE GENOMIC DNA]</scope>
    <source>
        <strain evidence="2 3">4-2</strain>
    </source>
</reference>
<dbReference type="RefSeq" id="WP_122113293.1">
    <property type="nucleotide sequence ID" value="NZ_QOKZ01000006.1"/>
</dbReference>
<feature type="signal peptide" evidence="1">
    <location>
        <begin position="1"/>
        <end position="20"/>
    </location>
</feature>
<evidence type="ECO:0000256" key="1">
    <source>
        <dbReference type="SAM" id="SignalP"/>
    </source>
</evidence>
<keyword evidence="3" id="KW-1185">Reference proteome</keyword>
<evidence type="ECO:0000313" key="3">
    <source>
        <dbReference type="Proteomes" id="UP000273516"/>
    </source>
</evidence>
<dbReference type="AlphaFoldDB" id="A0A3M0M7Y5"/>
<protein>
    <submittedName>
        <fullName evidence="2">Uncharacterized protein</fullName>
    </submittedName>
</protein>
<dbReference type="EMBL" id="QOKZ01000006">
    <property type="protein sequence ID" value="RMC33739.1"/>
    <property type="molecule type" value="Genomic_DNA"/>
</dbReference>
<organism evidence="2 3">
    <name type="scientific">Paracoccus alkanivorans</name>
    <dbReference type="NCBI Taxonomy" id="2116655"/>
    <lineage>
        <taxon>Bacteria</taxon>
        <taxon>Pseudomonadati</taxon>
        <taxon>Pseudomonadota</taxon>
        <taxon>Alphaproteobacteria</taxon>
        <taxon>Rhodobacterales</taxon>
        <taxon>Paracoccaceae</taxon>
        <taxon>Paracoccus</taxon>
    </lineage>
</organism>
<proteinExistence type="predicted"/>
<dbReference type="PROSITE" id="PS51257">
    <property type="entry name" value="PROKAR_LIPOPROTEIN"/>
    <property type="match status" value="1"/>
</dbReference>
<dbReference type="Proteomes" id="UP000273516">
    <property type="component" value="Unassembled WGS sequence"/>
</dbReference>
<accession>A0A3M0M7Y5</accession>
<feature type="chain" id="PRO_5017933165" evidence="1">
    <location>
        <begin position="21"/>
        <end position="111"/>
    </location>
</feature>